<protein>
    <submittedName>
        <fullName evidence="2">Uncharacterized protein</fullName>
    </submittedName>
</protein>
<organism evidence="1 2">
    <name type="scientific">Ditylenchus dipsaci</name>
    <dbReference type="NCBI Taxonomy" id="166011"/>
    <lineage>
        <taxon>Eukaryota</taxon>
        <taxon>Metazoa</taxon>
        <taxon>Ecdysozoa</taxon>
        <taxon>Nematoda</taxon>
        <taxon>Chromadorea</taxon>
        <taxon>Rhabditida</taxon>
        <taxon>Tylenchina</taxon>
        <taxon>Tylenchomorpha</taxon>
        <taxon>Sphaerularioidea</taxon>
        <taxon>Anguinidae</taxon>
        <taxon>Anguininae</taxon>
        <taxon>Ditylenchus</taxon>
    </lineage>
</organism>
<accession>A0A915DUD5</accession>
<sequence>MDYGFISSILARIEQAEELLNDCFQLCLTSKTVFACLNEQIHQVYKKREEAKENLRKSIYNLVKNKSRITSLTNIQRMIEGEVLEGLSDEDSIQKIKDDVECLLIDVADLHFLRQLHSKLKYVLLSDMAYNIQLWHLREGIVQIIAPISQKAPLDALLHTIQVDLALPVSVPTRIDSVRNEILQLLQQMTNVELLNSLSVHLEESLESEVAQETRIQMVKGKIHSSLRSLDNLQHLLEILRDIKNHALEMILLVERPGAIKLQIKNEIMKIDDMSVLRKIEKKLHD</sequence>
<proteinExistence type="predicted"/>
<dbReference type="Proteomes" id="UP000887574">
    <property type="component" value="Unplaced"/>
</dbReference>
<reference evidence="2" key="1">
    <citation type="submission" date="2022-11" db="UniProtKB">
        <authorList>
            <consortium name="WormBaseParasite"/>
        </authorList>
    </citation>
    <scope>IDENTIFICATION</scope>
</reference>
<name>A0A915DUD5_9BILA</name>
<keyword evidence="1" id="KW-1185">Reference proteome</keyword>
<evidence type="ECO:0000313" key="2">
    <source>
        <dbReference type="WBParaSite" id="jg23766"/>
    </source>
</evidence>
<dbReference type="WBParaSite" id="jg23766">
    <property type="protein sequence ID" value="jg23766"/>
    <property type="gene ID" value="jg23766"/>
</dbReference>
<evidence type="ECO:0000313" key="1">
    <source>
        <dbReference type="Proteomes" id="UP000887574"/>
    </source>
</evidence>
<dbReference type="AlphaFoldDB" id="A0A915DUD5"/>